<organism evidence="2 3">
    <name type="scientific">Glarea lozoyensis (strain ATCC 20868 / MF5171)</name>
    <dbReference type="NCBI Taxonomy" id="1116229"/>
    <lineage>
        <taxon>Eukaryota</taxon>
        <taxon>Fungi</taxon>
        <taxon>Dikarya</taxon>
        <taxon>Ascomycota</taxon>
        <taxon>Pezizomycotina</taxon>
        <taxon>Leotiomycetes</taxon>
        <taxon>Helotiales</taxon>
        <taxon>Helotiaceae</taxon>
        <taxon>Glarea</taxon>
    </lineage>
</organism>
<evidence type="ECO:0000313" key="3">
    <source>
        <dbReference type="Proteomes" id="UP000016922"/>
    </source>
</evidence>
<sequence>MAEMRIVLGRKKRGRILTNELFGDVVELPWQGREKNGSIGIILGRLEAENGAVSETRSGLSPVSDRPYHPTLSKVNGSRSASYNEMQELKARKIATCISSYI</sequence>
<dbReference type="HOGENOM" id="CLU_2277789_0_0_1"/>
<dbReference type="RefSeq" id="XP_008086571.1">
    <property type="nucleotide sequence ID" value="XM_008088380.1"/>
</dbReference>
<evidence type="ECO:0000256" key="1">
    <source>
        <dbReference type="SAM" id="MobiDB-lite"/>
    </source>
</evidence>
<evidence type="ECO:0000313" key="2">
    <source>
        <dbReference type="EMBL" id="EPE27381.1"/>
    </source>
</evidence>
<accession>S3D5M1</accession>
<keyword evidence="3" id="KW-1185">Reference proteome</keyword>
<dbReference type="Proteomes" id="UP000016922">
    <property type="component" value="Unassembled WGS sequence"/>
</dbReference>
<dbReference type="KEGG" id="glz:GLAREA_03296"/>
<proteinExistence type="predicted"/>
<dbReference type="EMBL" id="KE145370">
    <property type="protein sequence ID" value="EPE27381.1"/>
    <property type="molecule type" value="Genomic_DNA"/>
</dbReference>
<protein>
    <submittedName>
        <fullName evidence="2">Uncharacterized protein</fullName>
    </submittedName>
</protein>
<gene>
    <name evidence="2" type="ORF">GLAREA_03296</name>
</gene>
<dbReference type="GeneID" id="19462351"/>
<name>S3D5M1_GLAL2</name>
<feature type="region of interest" description="Disordered" evidence="1">
    <location>
        <begin position="55"/>
        <end position="79"/>
    </location>
</feature>
<reference evidence="2 3" key="1">
    <citation type="journal article" date="2013" name="BMC Genomics">
        <title>Genomics-driven discovery of the pneumocandin biosynthetic gene cluster in the fungus Glarea lozoyensis.</title>
        <authorList>
            <person name="Chen L."/>
            <person name="Yue Q."/>
            <person name="Zhang X."/>
            <person name="Xiang M."/>
            <person name="Wang C."/>
            <person name="Li S."/>
            <person name="Che Y."/>
            <person name="Ortiz-Lopez F.J."/>
            <person name="Bills G.F."/>
            <person name="Liu X."/>
            <person name="An Z."/>
        </authorList>
    </citation>
    <scope>NUCLEOTIDE SEQUENCE [LARGE SCALE GENOMIC DNA]</scope>
    <source>
        <strain evidence="3">ATCC 20868 / MF5171</strain>
    </source>
</reference>
<dbReference type="AlphaFoldDB" id="S3D5M1"/>